<dbReference type="InterPro" id="IPR050834">
    <property type="entry name" value="Glycosyltransf_2"/>
</dbReference>
<dbReference type="InterPro" id="IPR001173">
    <property type="entry name" value="Glyco_trans_2-like"/>
</dbReference>
<dbReference type="PANTHER" id="PTHR43685:SF2">
    <property type="entry name" value="GLYCOSYLTRANSFERASE 2-LIKE DOMAIN-CONTAINING PROTEIN"/>
    <property type="match status" value="1"/>
</dbReference>
<dbReference type="PATRIC" id="fig|2033.7.peg.2259"/>
<dbReference type="AlphaFoldDB" id="A0A147F864"/>
<feature type="domain" description="Glycosyltransferase 2-like" evidence="1">
    <location>
        <begin position="68"/>
        <end position="239"/>
    </location>
</feature>
<dbReference type="SUPFAM" id="SSF53448">
    <property type="entry name" value="Nucleotide-diphospho-sugar transferases"/>
    <property type="match status" value="1"/>
</dbReference>
<dbReference type="Gene3D" id="3.90.550.10">
    <property type="entry name" value="Spore Coat Polysaccharide Biosynthesis Protein SpsA, Chain A"/>
    <property type="match status" value="1"/>
</dbReference>
<protein>
    <recommendedName>
        <fullName evidence="1">Glycosyltransferase 2-like domain-containing protein</fullName>
    </recommendedName>
</protein>
<comment type="caution">
    <text evidence="2">The sequence shown here is derived from an EMBL/GenBank/DDBJ whole genome shotgun (WGS) entry which is preliminary data.</text>
</comment>
<dbReference type="Proteomes" id="UP000072189">
    <property type="component" value="Unassembled WGS sequence"/>
</dbReference>
<gene>
    <name evidence="2" type="ORF">RSA3_07990</name>
</gene>
<proteinExistence type="predicted"/>
<sequence>MTADGIVAIVDVTTATRLTADEAHAVLAADTVHPVWGRRQVRRARRHVGGEGTRPAAGSKCPIRPLVSVILPVYDGERYLTETLDAVLAQTFVDFELIVVDDASSDRSLEIARRVTAGLPHVRVVSLWRNTRKCGAVGVGLALAAGRYVMEINADDVLEPDALSRLTAPVRDGVEADCIFGDHTVIDARGVVRPQAAQRWSRSTGRADLTVGAVASARRRHLRHGLVPAGVCALIRRDVIGAWPAFTEAHTDYWLAWRGVRRERVWFVGPEPLARYREHEGGMTRSFHSRRRARTRLVMDAAVLRSIGLREAPALFRRFADHSFDLVFGPAVRARARTLVRRRAWQHGEFDEPSAR</sequence>
<accession>A0A147F864</accession>
<dbReference type="EMBL" id="LDRV01000045">
    <property type="protein sequence ID" value="KTS12776.1"/>
    <property type="molecule type" value="Genomic_DNA"/>
</dbReference>
<dbReference type="PANTHER" id="PTHR43685">
    <property type="entry name" value="GLYCOSYLTRANSFERASE"/>
    <property type="match status" value="1"/>
</dbReference>
<reference evidence="2 3" key="1">
    <citation type="journal article" date="2016" name="Front. Microbiol.">
        <title>Genomic Resource of Rice Seed Associated Bacteria.</title>
        <authorList>
            <person name="Midha S."/>
            <person name="Bansal K."/>
            <person name="Sharma S."/>
            <person name="Kumar N."/>
            <person name="Patil P.P."/>
            <person name="Chaudhry V."/>
            <person name="Patil P.B."/>
        </authorList>
    </citation>
    <scope>NUCLEOTIDE SEQUENCE [LARGE SCALE GENOMIC DNA]</scope>
    <source>
        <strain evidence="2 3">RSA3</strain>
    </source>
</reference>
<dbReference type="Pfam" id="PF00535">
    <property type="entry name" value="Glycos_transf_2"/>
    <property type="match status" value="1"/>
</dbReference>
<dbReference type="CDD" id="cd00761">
    <property type="entry name" value="Glyco_tranf_GTA_type"/>
    <property type="match status" value="1"/>
</dbReference>
<name>A0A147F864_MICTE</name>
<evidence type="ECO:0000313" key="3">
    <source>
        <dbReference type="Proteomes" id="UP000072189"/>
    </source>
</evidence>
<evidence type="ECO:0000259" key="1">
    <source>
        <dbReference type="Pfam" id="PF00535"/>
    </source>
</evidence>
<organism evidence="2 3">
    <name type="scientific">Microbacterium testaceum</name>
    <name type="common">Aureobacterium testaceum</name>
    <name type="synonym">Brevibacterium testaceum</name>
    <dbReference type="NCBI Taxonomy" id="2033"/>
    <lineage>
        <taxon>Bacteria</taxon>
        <taxon>Bacillati</taxon>
        <taxon>Actinomycetota</taxon>
        <taxon>Actinomycetes</taxon>
        <taxon>Micrococcales</taxon>
        <taxon>Microbacteriaceae</taxon>
        <taxon>Microbacterium</taxon>
    </lineage>
</organism>
<dbReference type="InterPro" id="IPR029044">
    <property type="entry name" value="Nucleotide-diphossugar_trans"/>
</dbReference>
<evidence type="ECO:0000313" key="2">
    <source>
        <dbReference type="EMBL" id="KTS12776.1"/>
    </source>
</evidence>